<evidence type="ECO:0000256" key="1">
    <source>
        <dbReference type="SAM" id="MobiDB-lite"/>
    </source>
</evidence>
<evidence type="ECO:0000313" key="2">
    <source>
        <dbReference type="EMBL" id="TNY20132.1"/>
    </source>
</evidence>
<dbReference type="AlphaFoldDB" id="A0A5C5FVA5"/>
<reference evidence="2 3" key="1">
    <citation type="submission" date="2019-03" db="EMBL/GenBank/DDBJ databases">
        <title>Rhodosporidium diobovatum UCD-FST 08-225 genome sequencing, assembly, and annotation.</title>
        <authorList>
            <person name="Fakankun I.U."/>
            <person name="Fristensky B."/>
            <person name="Levin D.B."/>
        </authorList>
    </citation>
    <scope>NUCLEOTIDE SEQUENCE [LARGE SCALE GENOMIC DNA]</scope>
    <source>
        <strain evidence="2 3">UCD-FST 08-225</strain>
    </source>
</reference>
<organism evidence="2 3">
    <name type="scientific">Rhodotorula diobovata</name>
    <dbReference type="NCBI Taxonomy" id="5288"/>
    <lineage>
        <taxon>Eukaryota</taxon>
        <taxon>Fungi</taxon>
        <taxon>Dikarya</taxon>
        <taxon>Basidiomycota</taxon>
        <taxon>Pucciniomycotina</taxon>
        <taxon>Microbotryomycetes</taxon>
        <taxon>Sporidiobolales</taxon>
        <taxon>Sporidiobolaceae</taxon>
        <taxon>Rhodotorula</taxon>
    </lineage>
</organism>
<comment type="caution">
    <text evidence="2">The sequence shown here is derived from an EMBL/GenBank/DDBJ whole genome shotgun (WGS) entry which is preliminary data.</text>
</comment>
<feature type="compositionally biased region" description="Low complexity" evidence="1">
    <location>
        <begin position="215"/>
        <end position="229"/>
    </location>
</feature>
<sequence>MDLDEAGVLGAAGAASGTAAFDGVRPTNFHHRPIQSTAAGAPTSRGATSKSGTRKRSSTSTSRRSGTSATGASGASVGSATSPPLPQGQMPLFPGPAALQSPPLNLFGSGSGATPPMFQSSSSGTAQPMQGIQSHGHAPGDATPQSFDILNPQLDLSQFKSPPGSSGGATNFSDLLNSFLSPTEAAGAGGFGNNSNVGGNAFIFGAGSTSPFHLPGSASATPAPSATMPGAPPLPPLQHMGQPVSAFEPTSAFFGMPLGANLGDDWCVPRAYALLRASSPLARDHQADLAFLRAPPRRFNYTYGAFAAAGSDQGGTPESQAGASSGGPNAGVGGAGAGAAGAGAPGAGAGAGGGGAGGSTIASLLHSSPK</sequence>
<feature type="compositionally biased region" description="Low complexity" evidence="1">
    <location>
        <begin position="58"/>
        <end position="82"/>
    </location>
</feature>
<dbReference type="EMBL" id="SOZI01000075">
    <property type="protein sequence ID" value="TNY20132.1"/>
    <property type="molecule type" value="Genomic_DNA"/>
</dbReference>
<feature type="region of interest" description="Disordered" evidence="1">
    <location>
        <begin position="215"/>
        <end position="234"/>
    </location>
</feature>
<feature type="region of interest" description="Disordered" evidence="1">
    <location>
        <begin position="311"/>
        <end position="370"/>
    </location>
</feature>
<feature type="compositionally biased region" description="Polar residues" evidence="1">
    <location>
        <begin position="117"/>
        <end position="133"/>
    </location>
</feature>
<feature type="region of interest" description="Disordered" evidence="1">
    <location>
        <begin position="1"/>
        <end position="148"/>
    </location>
</feature>
<name>A0A5C5FVA5_9BASI</name>
<keyword evidence="3" id="KW-1185">Reference proteome</keyword>
<dbReference type="STRING" id="5288.A0A5C5FVA5"/>
<feature type="compositionally biased region" description="Polar residues" evidence="1">
    <location>
        <begin position="360"/>
        <end position="370"/>
    </location>
</feature>
<feature type="compositionally biased region" description="Low complexity" evidence="1">
    <location>
        <begin position="1"/>
        <end position="23"/>
    </location>
</feature>
<feature type="compositionally biased region" description="Gly residues" evidence="1">
    <location>
        <begin position="324"/>
        <end position="358"/>
    </location>
</feature>
<dbReference type="Proteomes" id="UP000311382">
    <property type="component" value="Unassembled WGS sequence"/>
</dbReference>
<gene>
    <name evidence="2" type="ORF">DMC30DRAFT_269727</name>
</gene>
<evidence type="ECO:0000313" key="3">
    <source>
        <dbReference type="Proteomes" id="UP000311382"/>
    </source>
</evidence>
<proteinExistence type="predicted"/>
<accession>A0A5C5FVA5</accession>
<protein>
    <submittedName>
        <fullName evidence="2">Uncharacterized protein</fullName>
    </submittedName>
</protein>